<evidence type="ECO:0000313" key="1">
    <source>
        <dbReference type="EMBL" id="SDN59727.1"/>
    </source>
</evidence>
<keyword evidence="2" id="KW-1185">Reference proteome</keyword>
<evidence type="ECO:0008006" key="3">
    <source>
        <dbReference type="Google" id="ProtNLM"/>
    </source>
</evidence>
<accession>A0A1H0CP99</accession>
<dbReference type="Pfam" id="PF14092">
    <property type="entry name" value="DUF4270"/>
    <property type="match status" value="1"/>
</dbReference>
<gene>
    <name evidence="1" type="ORF">SAMN05421820_108178</name>
</gene>
<dbReference type="InterPro" id="IPR025366">
    <property type="entry name" value="DUF4270"/>
</dbReference>
<organism evidence="1 2">
    <name type="scientific">Pedobacter steynii</name>
    <dbReference type="NCBI Taxonomy" id="430522"/>
    <lineage>
        <taxon>Bacteria</taxon>
        <taxon>Pseudomonadati</taxon>
        <taxon>Bacteroidota</taxon>
        <taxon>Sphingobacteriia</taxon>
        <taxon>Sphingobacteriales</taxon>
        <taxon>Sphingobacteriaceae</taxon>
        <taxon>Pedobacter</taxon>
    </lineage>
</organism>
<name>A0A1H0CP99_9SPHI</name>
<dbReference type="OrthoDB" id="1092930at2"/>
<protein>
    <recommendedName>
        <fullName evidence="3">DUF4270 domain-containing protein</fullName>
    </recommendedName>
</protein>
<sequence>MNSIIKISPNQLLLCFSFAVLFVSGCRKGDNIGLPKDQNPISMEMTDTVTVIASTYLLDSLPTSNSGSILLGQVDDPHFGKTRLSSYLQIGIPVWNNGTIPDDALFDSLNLVLKYNKYVYGDTNEIQRFSAHQLTKRIKLIKVEQAAEPEEQPIFVKEEALYSTSKFEYDPVPLGEISLLPKPFSSDSITIPLKKSLGQELLKMLIEKDSRLNNIEDFLNYFKGLALSTGSSGKSIVGFDAEKLKIVLYYNYKGSDGFPRKGTVQFNLNDKQYQFNHIDADRNKTRLQALNYHSRELNAEATNKELFVQAGTGIVTKLSLPGLTSFLQQPGIGVNTAELVIETESSSYKVFKAPQELNLFISNSSNTPTQVLTNADGKSIQMAKFQPGNDAGSKAKYVFQLGGYIDAIKKGKYKKTALMLSLPFDPLTKTVNRLHIANGESIRSIKVKIFYTKF</sequence>
<proteinExistence type="predicted"/>
<reference evidence="2" key="1">
    <citation type="submission" date="2016-10" db="EMBL/GenBank/DDBJ databases">
        <authorList>
            <person name="Varghese N."/>
            <person name="Submissions S."/>
        </authorList>
    </citation>
    <scope>NUCLEOTIDE SEQUENCE [LARGE SCALE GENOMIC DNA]</scope>
    <source>
        <strain evidence="2">DSM 19110</strain>
    </source>
</reference>
<dbReference type="AlphaFoldDB" id="A0A1H0CP99"/>
<dbReference type="RefSeq" id="WP_074611133.1">
    <property type="nucleotide sequence ID" value="NZ_FNGY01000008.1"/>
</dbReference>
<dbReference type="EMBL" id="FNGY01000008">
    <property type="protein sequence ID" value="SDN59727.1"/>
    <property type="molecule type" value="Genomic_DNA"/>
</dbReference>
<dbReference type="Proteomes" id="UP000183200">
    <property type="component" value="Unassembled WGS sequence"/>
</dbReference>
<dbReference type="PROSITE" id="PS51257">
    <property type="entry name" value="PROKAR_LIPOPROTEIN"/>
    <property type="match status" value="1"/>
</dbReference>
<evidence type="ECO:0000313" key="2">
    <source>
        <dbReference type="Proteomes" id="UP000183200"/>
    </source>
</evidence>